<dbReference type="PANTHER" id="PTHR30055:SF234">
    <property type="entry name" value="HTH-TYPE TRANSCRIPTIONAL REGULATOR BETI"/>
    <property type="match status" value="1"/>
</dbReference>
<dbReference type="InterPro" id="IPR009057">
    <property type="entry name" value="Homeodomain-like_sf"/>
</dbReference>
<evidence type="ECO:0000256" key="2">
    <source>
        <dbReference type="ARBA" id="ARBA00023125"/>
    </source>
</evidence>
<dbReference type="Proteomes" id="UP001500751">
    <property type="component" value="Unassembled WGS sequence"/>
</dbReference>
<dbReference type="SUPFAM" id="SSF48498">
    <property type="entry name" value="Tetracyclin repressor-like, C-terminal domain"/>
    <property type="match status" value="1"/>
</dbReference>
<dbReference type="EMBL" id="BAAAQN010000045">
    <property type="protein sequence ID" value="GAA2048440.1"/>
    <property type="molecule type" value="Genomic_DNA"/>
</dbReference>
<accession>A0ABN2V2Q4</accession>
<comment type="caution">
    <text evidence="6">The sequence shown here is derived from an EMBL/GenBank/DDBJ whole genome shotgun (WGS) entry which is preliminary data.</text>
</comment>
<evidence type="ECO:0000313" key="6">
    <source>
        <dbReference type="EMBL" id="GAA2048440.1"/>
    </source>
</evidence>
<protein>
    <submittedName>
        <fullName evidence="6">TetR/AcrR family transcriptional regulator</fullName>
    </submittedName>
</protein>
<dbReference type="SUPFAM" id="SSF46689">
    <property type="entry name" value="Homeodomain-like"/>
    <property type="match status" value="1"/>
</dbReference>
<dbReference type="PROSITE" id="PS50977">
    <property type="entry name" value="HTH_TETR_2"/>
    <property type="match status" value="1"/>
</dbReference>
<dbReference type="InterPro" id="IPR001647">
    <property type="entry name" value="HTH_TetR"/>
</dbReference>
<evidence type="ECO:0000256" key="4">
    <source>
        <dbReference type="PROSITE-ProRule" id="PRU00335"/>
    </source>
</evidence>
<sequence length="191" mass="20865">MRVDAARNLEAVLTTGAYMFAADPSVSIASIAAVAGVDRRTVYRQFASREELLEAIYEARLLAVSRGIEDARLSEAPVVVALHRYVENLVAVNRVWPVDVARMLANANEEVRQDWDSLAAEVDAFLQRAVDEGLLRSGLPEGWARVLLTELVQLVARQRPELNRGQAADVVVDTLLYGIGAPRERSGGLVG</sequence>
<dbReference type="PANTHER" id="PTHR30055">
    <property type="entry name" value="HTH-TYPE TRANSCRIPTIONAL REGULATOR RUTR"/>
    <property type="match status" value="1"/>
</dbReference>
<keyword evidence="3" id="KW-0804">Transcription</keyword>
<dbReference type="InterPro" id="IPR050109">
    <property type="entry name" value="HTH-type_TetR-like_transc_reg"/>
</dbReference>
<organism evidence="6 7">
    <name type="scientific">Catenulispora yoronensis</name>
    <dbReference type="NCBI Taxonomy" id="450799"/>
    <lineage>
        <taxon>Bacteria</taxon>
        <taxon>Bacillati</taxon>
        <taxon>Actinomycetota</taxon>
        <taxon>Actinomycetes</taxon>
        <taxon>Catenulisporales</taxon>
        <taxon>Catenulisporaceae</taxon>
        <taxon>Catenulispora</taxon>
    </lineage>
</organism>
<reference evidence="6 7" key="1">
    <citation type="journal article" date="2019" name="Int. J. Syst. Evol. Microbiol.">
        <title>The Global Catalogue of Microorganisms (GCM) 10K type strain sequencing project: providing services to taxonomists for standard genome sequencing and annotation.</title>
        <authorList>
            <consortium name="The Broad Institute Genomics Platform"/>
            <consortium name="The Broad Institute Genome Sequencing Center for Infectious Disease"/>
            <person name="Wu L."/>
            <person name="Ma J."/>
        </authorList>
    </citation>
    <scope>NUCLEOTIDE SEQUENCE [LARGE SCALE GENOMIC DNA]</scope>
    <source>
        <strain evidence="6 7">JCM 16014</strain>
    </source>
</reference>
<feature type="domain" description="HTH tetR-type" evidence="5">
    <location>
        <begin position="6"/>
        <end position="64"/>
    </location>
</feature>
<name>A0ABN2V2Q4_9ACTN</name>
<dbReference type="Pfam" id="PF00440">
    <property type="entry name" value="TetR_N"/>
    <property type="match status" value="1"/>
</dbReference>
<dbReference type="Gene3D" id="1.10.357.10">
    <property type="entry name" value="Tetracycline Repressor, domain 2"/>
    <property type="match status" value="1"/>
</dbReference>
<evidence type="ECO:0000259" key="5">
    <source>
        <dbReference type="PROSITE" id="PS50977"/>
    </source>
</evidence>
<gene>
    <name evidence="6" type="ORF">GCM10009839_62530</name>
</gene>
<dbReference type="InterPro" id="IPR036271">
    <property type="entry name" value="Tet_transcr_reg_TetR-rel_C_sf"/>
</dbReference>
<proteinExistence type="predicted"/>
<evidence type="ECO:0000256" key="1">
    <source>
        <dbReference type="ARBA" id="ARBA00023015"/>
    </source>
</evidence>
<feature type="DNA-binding region" description="H-T-H motif" evidence="4">
    <location>
        <begin position="27"/>
        <end position="46"/>
    </location>
</feature>
<keyword evidence="7" id="KW-1185">Reference proteome</keyword>
<evidence type="ECO:0000313" key="7">
    <source>
        <dbReference type="Proteomes" id="UP001500751"/>
    </source>
</evidence>
<keyword evidence="1" id="KW-0805">Transcription regulation</keyword>
<evidence type="ECO:0000256" key="3">
    <source>
        <dbReference type="ARBA" id="ARBA00023163"/>
    </source>
</evidence>
<keyword evidence="2 4" id="KW-0238">DNA-binding</keyword>